<sequence length="287" mass="31705">MDGGFAAGGGGGEGCGGVWGRPDRPRVPLWRPFHTRGIVGSGTDGVDFVDPHQATHAASPFSLRVRRRRRRRRIQPSSPRRLCHRLPLHFAWCHIRLSGSRIRGGWGGEGEVERDAIVISQPRTLFRCPPIPGFNGYKIEYQAQENLPDPRLIRLSGNGNQDLGNDEAESGVEEQCVGIAVGYEDLVLITSEEGGTEQQSQAPLREPEIADFGLEILVEKYVLRLYVAMDDPVHTLMVKRRRRTGVVRNSPQLPTAATAWAQPQVAEEAAPPRLAGGSFMGRFSYRP</sequence>
<evidence type="ECO:0000256" key="1">
    <source>
        <dbReference type="SAM" id="MobiDB-lite"/>
    </source>
</evidence>
<dbReference type="HOGENOM" id="CLU_971086_0_0_1"/>
<keyword evidence="3" id="KW-1185">Reference proteome</keyword>
<name>A0A0E0MKA2_ORYPU</name>
<protein>
    <submittedName>
        <fullName evidence="2">Uncharacterized protein</fullName>
    </submittedName>
</protein>
<proteinExistence type="predicted"/>
<dbReference type="EnsemblPlants" id="OPUNC12G04650.1">
    <property type="protein sequence ID" value="OPUNC12G04650.1"/>
    <property type="gene ID" value="OPUNC12G04650"/>
</dbReference>
<organism evidence="2">
    <name type="scientific">Oryza punctata</name>
    <name type="common">Red rice</name>
    <dbReference type="NCBI Taxonomy" id="4537"/>
    <lineage>
        <taxon>Eukaryota</taxon>
        <taxon>Viridiplantae</taxon>
        <taxon>Streptophyta</taxon>
        <taxon>Embryophyta</taxon>
        <taxon>Tracheophyta</taxon>
        <taxon>Spermatophyta</taxon>
        <taxon>Magnoliopsida</taxon>
        <taxon>Liliopsida</taxon>
        <taxon>Poales</taxon>
        <taxon>Poaceae</taxon>
        <taxon>BOP clade</taxon>
        <taxon>Oryzoideae</taxon>
        <taxon>Oryzeae</taxon>
        <taxon>Oryzinae</taxon>
        <taxon>Oryza</taxon>
    </lineage>
</organism>
<reference evidence="2" key="1">
    <citation type="submission" date="2015-04" db="UniProtKB">
        <authorList>
            <consortium name="EnsemblPlants"/>
        </authorList>
    </citation>
    <scope>IDENTIFICATION</scope>
</reference>
<dbReference type="Proteomes" id="UP000026962">
    <property type="component" value="Chromosome 12"/>
</dbReference>
<dbReference type="Gramene" id="OPUNC12G04650.1">
    <property type="protein sequence ID" value="OPUNC12G04650.1"/>
    <property type="gene ID" value="OPUNC12G04650"/>
</dbReference>
<reference evidence="2" key="2">
    <citation type="submission" date="2018-05" db="EMBL/GenBank/DDBJ databases">
        <title>OpunRS2 (Oryza punctata Reference Sequence Version 2).</title>
        <authorList>
            <person name="Zhang J."/>
            <person name="Kudrna D."/>
            <person name="Lee S."/>
            <person name="Talag J."/>
            <person name="Welchert J."/>
            <person name="Wing R.A."/>
        </authorList>
    </citation>
    <scope>NUCLEOTIDE SEQUENCE [LARGE SCALE GENOMIC DNA]</scope>
</reference>
<dbReference type="AlphaFoldDB" id="A0A0E0MKA2"/>
<evidence type="ECO:0000313" key="3">
    <source>
        <dbReference type="Proteomes" id="UP000026962"/>
    </source>
</evidence>
<evidence type="ECO:0000313" key="2">
    <source>
        <dbReference type="EnsemblPlants" id="OPUNC12G04650.1"/>
    </source>
</evidence>
<feature type="compositionally biased region" description="Gly residues" evidence="1">
    <location>
        <begin position="1"/>
        <end position="19"/>
    </location>
</feature>
<feature type="region of interest" description="Disordered" evidence="1">
    <location>
        <begin position="1"/>
        <end position="21"/>
    </location>
</feature>
<accession>A0A0E0MKA2</accession>